<reference evidence="1 2" key="1">
    <citation type="submission" date="2018-07" db="EMBL/GenBank/DDBJ databases">
        <title>Dyadobacter roseus sp. nov., isolated from rose rhizosphere soil.</title>
        <authorList>
            <person name="Chen L."/>
        </authorList>
    </citation>
    <scope>NUCLEOTIDE SEQUENCE [LARGE SCALE GENOMIC DNA]</scope>
    <source>
        <strain evidence="1 2">RS19</strain>
    </source>
</reference>
<dbReference type="Proteomes" id="UP000256373">
    <property type="component" value="Unassembled WGS sequence"/>
</dbReference>
<dbReference type="RefSeq" id="WP_115831782.1">
    <property type="nucleotide sequence ID" value="NZ_QNUL01000011.1"/>
</dbReference>
<accession>A0A3D8YA98</accession>
<dbReference type="AlphaFoldDB" id="A0A3D8YA98"/>
<dbReference type="OrthoDB" id="1432119at2"/>
<comment type="caution">
    <text evidence="1">The sequence shown here is derived from an EMBL/GenBank/DDBJ whole genome shotgun (WGS) entry which is preliminary data.</text>
</comment>
<organism evidence="1 2">
    <name type="scientific">Dyadobacter luteus</name>
    <dbReference type="NCBI Taxonomy" id="2259619"/>
    <lineage>
        <taxon>Bacteria</taxon>
        <taxon>Pseudomonadati</taxon>
        <taxon>Bacteroidota</taxon>
        <taxon>Cytophagia</taxon>
        <taxon>Cytophagales</taxon>
        <taxon>Spirosomataceae</taxon>
        <taxon>Dyadobacter</taxon>
    </lineage>
</organism>
<evidence type="ECO:0000313" key="1">
    <source>
        <dbReference type="EMBL" id="REA60467.1"/>
    </source>
</evidence>
<protein>
    <submittedName>
        <fullName evidence="1">Uncharacterized protein</fullName>
    </submittedName>
</protein>
<dbReference type="EMBL" id="QNUL01000011">
    <property type="protein sequence ID" value="REA60467.1"/>
    <property type="molecule type" value="Genomic_DNA"/>
</dbReference>
<proteinExistence type="predicted"/>
<sequence length="182" mass="21279">MALPDQLKKAIIQMPAKEKDKLLIRLITKDKTLTDRLHFELLENSATIPERREEITNRITRTSKFNQNTPGWVLMDMRELSGEISYHVKVTKDKVGAIELNLFLMNTFLESYQSVLKTYSSKADTCALYLAKKAQTILNGLNKLDEDYKFDYMKDTNKMLGYIHQLCSKMYARQMEIPETWE</sequence>
<gene>
    <name evidence="1" type="ORF">DSL64_15270</name>
</gene>
<keyword evidence="2" id="KW-1185">Reference proteome</keyword>
<name>A0A3D8YA98_9BACT</name>
<evidence type="ECO:0000313" key="2">
    <source>
        <dbReference type="Proteomes" id="UP000256373"/>
    </source>
</evidence>